<feature type="compositionally biased region" description="Basic and acidic residues" evidence="4">
    <location>
        <begin position="67"/>
        <end position="84"/>
    </location>
</feature>
<dbReference type="CDD" id="cd05471">
    <property type="entry name" value="pepsin_like"/>
    <property type="match status" value="1"/>
</dbReference>
<dbReference type="PANTHER" id="PTHR47966:SF51">
    <property type="entry name" value="BETA-SITE APP-CLEAVING ENZYME, ISOFORM A-RELATED"/>
    <property type="match status" value="1"/>
</dbReference>
<evidence type="ECO:0000256" key="2">
    <source>
        <dbReference type="ARBA" id="ARBA00022750"/>
    </source>
</evidence>
<feature type="region of interest" description="Disordered" evidence="4">
    <location>
        <begin position="195"/>
        <end position="324"/>
    </location>
</feature>
<dbReference type="RefSeq" id="XP_066802493.1">
    <property type="nucleotide sequence ID" value="XM_066947114.1"/>
</dbReference>
<keyword evidence="3" id="KW-0378">Hydrolase</keyword>
<keyword evidence="2 3" id="KW-0064">Aspartyl protease</keyword>
<dbReference type="Gene3D" id="2.40.70.10">
    <property type="entry name" value="Acid Proteases"/>
    <property type="match status" value="2"/>
</dbReference>
<sequence>MRISTKCHLRRHSLLVLLLLVSHPHQIHAAALGSPKQTLGNDTSVLATPDLTSQTQTGDLGHGLVGRADRSSAGDAGLRNDRRQIGPNWNHLPMPTLTKSSSAETTIASTAPPEPPGPRYSVVNVQDTTTSTAPKDISTESSTIQSDSTVLWTNLQSEIPTSSAQSQSSSTVLWTNIQSEGSTSSLQARSSFASTDTNTATALTSGTDVNRSKTSASSAVADIQTSLSDTQSTGPAASSSMPPSKSVLSSTKTLSNLGPTQSIAASETTSSSSSATNVASTGMNSAANAMNHTSSTTGQGENTAGNTSTNISMSSQKPWPSPSDSACAIQPIVHESLLVGYTIDVVVGAGNRSAPLLVDTGSSDLWIAATTCQSCFLSNQVDLGLTLPENCQQYTRQYGSGQVRGCIVNTTVTIGSYSLENHPVLVVSYAEGFEGKPMSGMLGLGMSEASITHAQNPISVMSDLGMISSPQVGIYLSTNGTGSQLVLGSPQSSPHADTKKTVVSPTVADNNGKYKVKLDGFVSQGAFIESEAGSILMNNIEVVLDTGTSDIRVPEELLLPIYAGIGGGVFYNDTTTGDLVVPCDGPNVRDQAFGLQFGGEQFYLPWKDLVARPSTVDSHFCYTVVQPLHQFLIGSAFLQSVYHVVSPSTGEVSLYGLASGQ</sequence>
<keyword evidence="8" id="KW-1185">Reference proteome</keyword>
<comment type="similarity">
    <text evidence="1 3">Belongs to the peptidase A1 family.</text>
</comment>
<dbReference type="AlphaFoldDB" id="A0AAW0YYN6"/>
<evidence type="ECO:0000256" key="1">
    <source>
        <dbReference type="ARBA" id="ARBA00007447"/>
    </source>
</evidence>
<dbReference type="KEGG" id="kne:92181269"/>
<dbReference type="PROSITE" id="PS00141">
    <property type="entry name" value="ASP_PROTEASE"/>
    <property type="match status" value="2"/>
</dbReference>
<comment type="caution">
    <text evidence="7">The sequence shown here is derived from an EMBL/GenBank/DDBJ whole genome shotgun (WGS) entry which is preliminary data.</text>
</comment>
<evidence type="ECO:0000256" key="5">
    <source>
        <dbReference type="SAM" id="SignalP"/>
    </source>
</evidence>
<keyword evidence="5" id="KW-0732">Signal</keyword>
<dbReference type="SUPFAM" id="SSF50630">
    <property type="entry name" value="Acid proteases"/>
    <property type="match status" value="1"/>
</dbReference>
<dbReference type="GeneID" id="92181269"/>
<reference evidence="7 8" key="1">
    <citation type="journal article" date="2024" name="bioRxiv">
        <title>Comparative genomics of Cryptococcus and Kwoniella reveals pathogenesis evolution and contrasting karyotype dynamics via intercentromeric recombination or chromosome fusion.</title>
        <authorList>
            <person name="Coelho M.A."/>
            <person name="David-Palma M."/>
            <person name="Shea T."/>
            <person name="Bowers K."/>
            <person name="McGinley-Smith S."/>
            <person name="Mohammad A.W."/>
            <person name="Gnirke A."/>
            <person name="Yurkov A.M."/>
            <person name="Nowrousian M."/>
            <person name="Sun S."/>
            <person name="Cuomo C.A."/>
            <person name="Heitman J."/>
        </authorList>
    </citation>
    <scope>NUCLEOTIDE SEQUENCE [LARGE SCALE GENOMIC DNA]</scope>
    <source>
        <strain evidence="7 8">CBS 13917</strain>
    </source>
</reference>
<feature type="compositionally biased region" description="Low complexity" evidence="4">
    <location>
        <begin position="232"/>
        <end position="255"/>
    </location>
</feature>
<dbReference type="Pfam" id="PF00026">
    <property type="entry name" value="Asp"/>
    <property type="match status" value="1"/>
</dbReference>
<feature type="compositionally biased region" description="Low complexity" evidence="4">
    <location>
        <begin position="98"/>
        <end position="111"/>
    </location>
</feature>
<dbReference type="PROSITE" id="PS51767">
    <property type="entry name" value="PEPTIDASE_A1"/>
    <property type="match status" value="1"/>
</dbReference>
<evidence type="ECO:0000259" key="6">
    <source>
        <dbReference type="PROSITE" id="PS51767"/>
    </source>
</evidence>
<evidence type="ECO:0000313" key="7">
    <source>
        <dbReference type="EMBL" id="KAK8853307.1"/>
    </source>
</evidence>
<evidence type="ECO:0000313" key="8">
    <source>
        <dbReference type="Proteomes" id="UP001388673"/>
    </source>
</evidence>
<dbReference type="GO" id="GO:0006508">
    <property type="term" value="P:proteolysis"/>
    <property type="evidence" value="ECO:0007669"/>
    <property type="project" value="UniProtKB-KW"/>
</dbReference>
<evidence type="ECO:0000256" key="4">
    <source>
        <dbReference type="SAM" id="MobiDB-lite"/>
    </source>
</evidence>
<feature type="compositionally biased region" description="Polar residues" evidence="4">
    <location>
        <begin position="282"/>
        <end position="324"/>
    </location>
</feature>
<dbReference type="GO" id="GO:0004190">
    <property type="term" value="F:aspartic-type endopeptidase activity"/>
    <property type="evidence" value="ECO:0007669"/>
    <property type="project" value="UniProtKB-KW"/>
</dbReference>
<dbReference type="EMBL" id="JBCAWK010000007">
    <property type="protein sequence ID" value="KAK8853307.1"/>
    <property type="molecule type" value="Genomic_DNA"/>
</dbReference>
<dbReference type="InterPro" id="IPR001461">
    <property type="entry name" value="Aspartic_peptidase_A1"/>
</dbReference>
<accession>A0AAW0YYN6</accession>
<evidence type="ECO:0000256" key="3">
    <source>
        <dbReference type="RuleBase" id="RU000454"/>
    </source>
</evidence>
<feature type="compositionally biased region" description="Low complexity" evidence="4">
    <location>
        <begin position="262"/>
        <end position="281"/>
    </location>
</feature>
<dbReference type="InterPro" id="IPR034164">
    <property type="entry name" value="Pepsin-like_dom"/>
</dbReference>
<proteinExistence type="inferred from homology"/>
<feature type="compositionally biased region" description="Polar residues" evidence="4">
    <location>
        <begin position="195"/>
        <end position="231"/>
    </location>
</feature>
<gene>
    <name evidence="7" type="ORF">IAR55_004011</name>
</gene>
<dbReference type="PANTHER" id="PTHR47966">
    <property type="entry name" value="BETA-SITE APP-CLEAVING ENZYME, ISOFORM A-RELATED"/>
    <property type="match status" value="1"/>
</dbReference>
<keyword evidence="3" id="KW-0645">Protease</keyword>
<feature type="signal peptide" evidence="5">
    <location>
        <begin position="1"/>
        <end position="29"/>
    </location>
</feature>
<name>A0AAW0YYN6_9TREE</name>
<organism evidence="7 8">
    <name type="scientific">Kwoniella newhampshirensis</name>
    <dbReference type="NCBI Taxonomy" id="1651941"/>
    <lineage>
        <taxon>Eukaryota</taxon>
        <taxon>Fungi</taxon>
        <taxon>Dikarya</taxon>
        <taxon>Basidiomycota</taxon>
        <taxon>Agaricomycotina</taxon>
        <taxon>Tremellomycetes</taxon>
        <taxon>Tremellales</taxon>
        <taxon>Cryptococcaceae</taxon>
        <taxon>Kwoniella</taxon>
    </lineage>
</organism>
<dbReference type="InterPro" id="IPR021109">
    <property type="entry name" value="Peptidase_aspartic_dom_sf"/>
</dbReference>
<dbReference type="InterPro" id="IPR033121">
    <property type="entry name" value="PEPTIDASE_A1"/>
</dbReference>
<feature type="region of interest" description="Disordered" evidence="4">
    <location>
        <begin position="35"/>
        <end position="123"/>
    </location>
</feature>
<dbReference type="InterPro" id="IPR001969">
    <property type="entry name" value="Aspartic_peptidase_AS"/>
</dbReference>
<dbReference type="Proteomes" id="UP001388673">
    <property type="component" value="Unassembled WGS sequence"/>
</dbReference>
<feature type="compositionally biased region" description="Polar residues" evidence="4">
    <location>
        <begin position="35"/>
        <end position="58"/>
    </location>
</feature>
<dbReference type="PRINTS" id="PR00792">
    <property type="entry name" value="PEPSIN"/>
</dbReference>
<feature type="chain" id="PRO_5044013266" description="Peptidase A1 domain-containing protein" evidence="5">
    <location>
        <begin position="30"/>
        <end position="661"/>
    </location>
</feature>
<feature type="domain" description="Peptidase A1" evidence="6">
    <location>
        <begin position="341"/>
        <end position="655"/>
    </location>
</feature>
<protein>
    <recommendedName>
        <fullName evidence="6">Peptidase A1 domain-containing protein</fullName>
    </recommendedName>
</protein>